<keyword evidence="2" id="KW-0732">Signal</keyword>
<dbReference type="RefSeq" id="WP_404611636.1">
    <property type="nucleotide sequence ID" value="NZ_JBIYDN010000027.1"/>
</dbReference>
<dbReference type="Proteomes" id="UP001620514">
    <property type="component" value="Unassembled WGS sequence"/>
</dbReference>
<reference evidence="3 4" key="1">
    <citation type="submission" date="2024-10" db="EMBL/GenBank/DDBJ databases">
        <authorList>
            <person name="Deangelis K."/>
            <person name="Huntemann M."/>
            <person name="Clum A."/>
            <person name="Wang J."/>
            <person name="Palaniappan K."/>
            <person name="Ritter S."/>
            <person name="Chen I.-M."/>
            <person name="Stamatis D."/>
            <person name="Reddy T."/>
            <person name="O'Malley R."/>
            <person name="Daum C."/>
            <person name="Ng V."/>
            <person name="Ivanova N."/>
            <person name="Kyrpides N."/>
            <person name="Woyke T."/>
        </authorList>
    </citation>
    <scope>NUCLEOTIDE SEQUENCE [LARGE SCALE GENOMIC DNA]</scope>
    <source>
        <strain evidence="3 4">GAS97</strain>
    </source>
</reference>
<evidence type="ECO:0000313" key="3">
    <source>
        <dbReference type="EMBL" id="MFK4446647.1"/>
    </source>
</evidence>
<name>A0ABW8MSG0_9BURK</name>
<proteinExistence type="predicted"/>
<sequence length="115" mass="11294">MTQYSRSSFYRRLGVVAIAIAAATSVLPAQAQHRDDRGGRGGYRGGPAYNHGGYRGGGGGGGGGGLLVGALLGVVAGAAIAGAATQAPPPVVYSAPPPPPPPGAAYYPNSYPPGY</sequence>
<keyword evidence="3" id="KW-0449">Lipoprotein</keyword>
<organism evidence="3 4">
    <name type="scientific">Caballeronia udeis</name>
    <dbReference type="NCBI Taxonomy" id="1232866"/>
    <lineage>
        <taxon>Bacteria</taxon>
        <taxon>Pseudomonadati</taxon>
        <taxon>Pseudomonadota</taxon>
        <taxon>Betaproteobacteria</taxon>
        <taxon>Burkholderiales</taxon>
        <taxon>Burkholderiaceae</taxon>
        <taxon>Caballeronia</taxon>
    </lineage>
</organism>
<feature type="compositionally biased region" description="Pro residues" evidence="1">
    <location>
        <begin position="88"/>
        <end position="103"/>
    </location>
</feature>
<dbReference type="InterPro" id="IPR006311">
    <property type="entry name" value="TAT_signal"/>
</dbReference>
<feature type="region of interest" description="Disordered" evidence="1">
    <location>
        <begin position="28"/>
        <end position="55"/>
    </location>
</feature>
<dbReference type="EMBL" id="JBIYDN010000027">
    <property type="protein sequence ID" value="MFK4446647.1"/>
    <property type="molecule type" value="Genomic_DNA"/>
</dbReference>
<gene>
    <name evidence="3" type="ORF">ABH943_006679</name>
</gene>
<dbReference type="PROSITE" id="PS51318">
    <property type="entry name" value="TAT"/>
    <property type="match status" value="1"/>
</dbReference>
<feature type="region of interest" description="Disordered" evidence="1">
    <location>
        <begin position="88"/>
        <end position="115"/>
    </location>
</feature>
<accession>A0ABW8MSG0</accession>
<protein>
    <submittedName>
        <fullName evidence="3">Outer membrane lipoprotein SlyB</fullName>
    </submittedName>
</protein>
<evidence type="ECO:0000256" key="1">
    <source>
        <dbReference type="SAM" id="MobiDB-lite"/>
    </source>
</evidence>
<evidence type="ECO:0000256" key="2">
    <source>
        <dbReference type="SAM" id="SignalP"/>
    </source>
</evidence>
<keyword evidence="4" id="KW-1185">Reference proteome</keyword>
<feature type="chain" id="PRO_5045341533" evidence="2">
    <location>
        <begin position="32"/>
        <end position="115"/>
    </location>
</feature>
<reference evidence="3 4" key="2">
    <citation type="submission" date="2024-11" db="EMBL/GenBank/DDBJ databases">
        <title>Using genomics to understand microbial adaptation to soil warming.</title>
        <authorList>
            <person name="Deangelis K.M. PhD."/>
        </authorList>
    </citation>
    <scope>NUCLEOTIDE SEQUENCE [LARGE SCALE GENOMIC DNA]</scope>
    <source>
        <strain evidence="3 4">GAS97</strain>
    </source>
</reference>
<feature type="signal peptide" evidence="2">
    <location>
        <begin position="1"/>
        <end position="31"/>
    </location>
</feature>
<evidence type="ECO:0000313" key="4">
    <source>
        <dbReference type="Proteomes" id="UP001620514"/>
    </source>
</evidence>
<comment type="caution">
    <text evidence="3">The sequence shown here is derived from an EMBL/GenBank/DDBJ whole genome shotgun (WGS) entry which is preliminary data.</text>
</comment>